<dbReference type="Pfam" id="PF12708">
    <property type="entry name" value="Pect-lyase_RHGA_epim"/>
    <property type="match status" value="1"/>
</dbReference>
<sequence>MPSDSSSKQQTWSRRKLLAAIGTGAAGLMLGGSASFERTASAAAPLPSAAGPRLNVKDYGAKGGGLVFENDAPAIQAAINAAGSSRFGGTVYVPPGRYIIDAPLFLYSNVRLIGDGPVSSVIKSNRSSMVMVQGAKLKHSSVERLGFEGSGSLTGRNDLQTEKAIALTECEQAIVRDCAFQAVANGVWLTGCRETTVVGCSFIRLYSSESLYEGYGIVAEAGEKLGLVDNRFQQLDKPCIYVSGGCSHSTIAGNTAEACKESLITVTSPLKACSHLRIEGNTVTSTGLAAGEKSCRHGIVLRHYCTDNVIADNRIAGASAAGIWLEGDGAAEAERPKSNLIAGNRIVDSPKGIALLNSDANTVSGNDVRRTKVGIELDTSGEKGGSVCRDNVITGNTVFRCTEAGIRLATQRCEANAVFGNGGSANGEALADAGKGTIRSGF</sequence>
<dbReference type="InterPro" id="IPR024535">
    <property type="entry name" value="RHGA/B-epi-like_pectate_lyase"/>
</dbReference>
<dbReference type="InterPro" id="IPR039448">
    <property type="entry name" value="Beta_helix"/>
</dbReference>
<dbReference type="RefSeq" id="WP_155615684.1">
    <property type="nucleotide sequence ID" value="NZ_WNZX01000030.1"/>
</dbReference>
<name>A0A7X2ZG41_9BACL</name>
<feature type="domain" description="Right handed beta helix" evidence="5">
    <location>
        <begin position="271"/>
        <end position="422"/>
    </location>
</feature>
<evidence type="ECO:0000256" key="2">
    <source>
        <dbReference type="ARBA" id="ARBA00022737"/>
    </source>
</evidence>
<dbReference type="NCBIfam" id="TIGR03804">
    <property type="entry name" value="para_beta_helix"/>
    <property type="match status" value="1"/>
</dbReference>
<dbReference type="PANTHER" id="PTHR22990:SF15">
    <property type="entry name" value="F-BOX ONLY PROTEIN 10"/>
    <property type="match status" value="1"/>
</dbReference>
<accession>A0A7X2ZG41</accession>
<feature type="domain" description="Rhamnogalacturonase A/B/Epimerase-like pectate lyase" evidence="4">
    <location>
        <begin position="55"/>
        <end position="260"/>
    </location>
</feature>
<dbReference type="PROSITE" id="PS51318">
    <property type="entry name" value="TAT"/>
    <property type="match status" value="1"/>
</dbReference>
<reference evidence="6 7" key="1">
    <citation type="submission" date="2019-11" db="EMBL/GenBank/DDBJ databases">
        <title>Draft genome sequences of five Paenibacillus species of dairy origin.</title>
        <authorList>
            <person name="Olajide A.M."/>
            <person name="Chen S."/>
            <person name="Lapointe G."/>
        </authorList>
    </citation>
    <scope>NUCLEOTIDE SEQUENCE [LARGE SCALE GENOMIC DNA]</scope>
    <source>
        <strain evidence="6 7">2CS3</strain>
    </source>
</reference>
<comment type="pathway">
    <text evidence="1">Protein modification; protein ubiquitination.</text>
</comment>
<dbReference type="InterPro" id="IPR051550">
    <property type="entry name" value="SCF-Subunits/Alg-Epimerases"/>
</dbReference>
<dbReference type="InterPro" id="IPR006626">
    <property type="entry name" value="PbH1"/>
</dbReference>
<keyword evidence="3" id="KW-0833">Ubl conjugation pathway</keyword>
<dbReference type="Pfam" id="PF13229">
    <property type="entry name" value="Beta_helix"/>
    <property type="match status" value="1"/>
</dbReference>
<dbReference type="AlphaFoldDB" id="A0A7X2ZG41"/>
<gene>
    <name evidence="6" type="ORF">GNP93_23975</name>
</gene>
<comment type="caution">
    <text evidence="6">The sequence shown here is derived from an EMBL/GenBank/DDBJ whole genome shotgun (WGS) entry which is preliminary data.</text>
</comment>
<evidence type="ECO:0000256" key="1">
    <source>
        <dbReference type="ARBA" id="ARBA00004906"/>
    </source>
</evidence>
<keyword evidence="7" id="KW-1185">Reference proteome</keyword>
<evidence type="ECO:0000313" key="6">
    <source>
        <dbReference type="EMBL" id="MUG73685.1"/>
    </source>
</evidence>
<evidence type="ECO:0000259" key="5">
    <source>
        <dbReference type="Pfam" id="PF13229"/>
    </source>
</evidence>
<keyword evidence="2" id="KW-0677">Repeat</keyword>
<organism evidence="6 7">
    <name type="scientific">Paenibacillus validus</name>
    <dbReference type="NCBI Taxonomy" id="44253"/>
    <lineage>
        <taxon>Bacteria</taxon>
        <taxon>Bacillati</taxon>
        <taxon>Bacillota</taxon>
        <taxon>Bacilli</taxon>
        <taxon>Bacillales</taxon>
        <taxon>Paenibacillaceae</taxon>
        <taxon>Paenibacillus</taxon>
    </lineage>
</organism>
<dbReference type="Gene3D" id="2.160.20.10">
    <property type="entry name" value="Single-stranded right-handed beta-helix, Pectin lyase-like"/>
    <property type="match status" value="1"/>
</dbReference>
<dbReference type="Proteomes" id="UP000450917">
    <property type="component" value="Unassembled WGS sequence"/>
</dbReference>
<proteinExistence type="predicted"/>
<dbReference type="InterPro" id="IPR011050">
    <property type="entry name" value="Pectin_lyase_fold/virulence"/>
</dbReference>
<dbReference type="InterPro" id="IPR022441">
    <property type="entry name" value="Para_beta_helix_rpt-2"/>
</dbReference>
<dbReference type="PANTHER" id="PTHR22990">
    <property type="entry name" value="F-BOX ONLY PROTEIN"/>
    <property type="match status" value="1"/>
</dbReference>
<dbReference type="InterPro" id="IPR012334">
    <property type="entry name" value="Pectin_lyas_fold"/>
</dbReference>
<dbReference type="SMART" id="SM00710">
    <property type="entry name" value="PbH1"/>
    <property type="match status" value="6"/>
</dbReference>
<evidence type="ECO:0000256" key="3">
    <source>
        <dbReference type="ARBA" id="ARBA00022786"/>
    </source>
</evidence>
<protein>
    <submittedName>
        <fullName evidence="6">Ethanolamine utilization protein</fullName>
    </submittedName>
</protein>
<evidence type="ECO:0000259" key="4">
    <source>
        <dbReference type="Pfam" id="PF12708"/>
    </source>
</evidence>
<dbReference type="SUPFAM" id="SSF51126">
    <property type="entry name" value="Pectin lyase-like"/>
    <property type="match status" value="1"/>
</dbReference>
<dbReference type="InterPro" id="IPR006311">
    <property type="entry name" value="TAT_signal"/>
</dbReference>
<evidence type="ECO:0000313" key="7">
    <source>
        <dbReference type="Proteomes" id="UP000450917"/>
    </source>
</evidence>
<dbReference type="EMBL" id="WNZX01000030">
    <property type="protein sequence ID" value="MUG73685.1"/>
    <property type="molecule type" value="Genomic_DNA"/>
</dbReference>